<dbReference type="InterPro" id="IPR007582">
    <property type="entry name" value="TFIID_NTD2"/>
</dbReference>
<dbReference type="InterPro" id="IPR037264">
    <property type="entry name" value="TFIID_NTD2_sf"/>
</dbReference>
<comment type="similarity">
    <text evidence="2">Belongs to the WD repeat TAF5 family.</text>
</comment>
<dbReference type="SUPFAM" id="SSF160897">
    <property type="entry name" value="Taf5 N-terminal domain-like"/>
    <property type="match status" value="1"/>
</dbReference>
<dbReference type="PANTHER" id="PTHR19879">
    <property type="entry name" value="TRANSCRIPTION INITIATION FACTOR TFIID"/>
    <property type="match status" value="1"/>
</dbReference>
<protein>
    <submittedName>
        <fullName evidence="11">Transcription initiation factor TFIID subunit 5</fullName>
    </submittedName>
</protein>
<dbReference type="PROSITE" id="PS50896">
    <property type="entry name" value="LISH"/>
    <property type="match status" value="1"/>
</dbReference>
<dbReference type="InterPro" id="IPR019775">
    <property type="entry name" value="WD40_repeat_CS"/>
</dbReference>
<dbReference type="PROSITE" id="PS00678">
    <property type="entry name" value="WD_REPEATS_1"/>
    <property type="match status" value="4"/>
</dbReference>
<feature type="domain" description="TFIID subunit TAF5 NTD2" evidence="10">
    <location>
        <begin position="53"/>
        <end position="181"/>
    </location>
</feature>
<dbReference type="InterPro" id="IPR001680">
    <property type="entry name" value="WD40_rpt"/>
</dbReference>
<accession>A0AAD8GVT8</accession>
<evidence type="ECO:0000313" key="12">
    <source>
        <dbReference type="Proteomes" id="UP001237642"/>
    </source>
</evidence>
<name>A0AAD8GVT8_9APIA</name>
<dbReference type="Gene3D" id="1.25.40.500">
    <property type="entry name" value="TFIID subunit TAF5, NTD2 domain"/>
    <property type="match status" value="1"/>
</dbReference>
<evidence type="ECO:0000256" key="9">
    <source>
        <dbReference type="SAM" id="MobiDB-lite"/>
    </source>
</evidence>
<evidence type="ECO:0000259" key="10">
    <source>
        <dbReference type="Pfam" id="PF04494"/>
    </source>
</evidence>
<reference evidence="11" key="2">
    <citation type="submission" date="2023-05" db="EMBL/GenBank/DDBJ databases">
        <authorList>
            <person name="Schelkunov M.I."/>
        </authorList>
    </citation>
    <scope>NUCLEOTIDE SEQUENCE</scope>
    <source>
        <strain evidence="11">Hsosn_3</strain>
        <tissue evidence="11">Leaf</tissue>
    </source>
</reference>
<evidence type="ECO:0000256" key="8">
    <source>
        <dbReference type="PROSITE-ProRule" id="PRU00221"/>
    </source>
</evidence>
<evidence type="ECO:0000256" key="1">
    <source>
        <dbReference type="ARBA" id="ARBA00004123"/>
    </source>
</evidence>
<organism evidence="11 12">
    <name type="scientific">Heracleum sosnowskyi</name>
    <dbReference type="NCBI Taxonomy" id="360622"/>
    <lineage>
        <taxon>Eukaryota</taxon>
        <taxon>Viridiplantae</taxon>
        <taxon>Streptophyta</taxon>
        <taxon>Embryophyta</taxon>
        <taxon>Tracheophyta</taxon>
        <taxon>Spermatophyta</taxon>
        <taxon>Magnoliopsida</taxon>
        <taxon>eudicotyledons</taxon>
        <taxon>Gunneridae</taxon>
        <taxon>Pentapetalae</taxon>
        <taxon>asterids</taxon>
        <taxon>campanulids</taxon>
        <taxon>Apiales</taxon>
        <taxon>Apiaceae</taxon>
        <taxon>Apioideae</taxon>
        <taxon>apioid superclade</taxon>
        <taxon>Tordylieae</taxon>
        <taxon>Tordyliinae</taxon>
        <taxon>Heracleum</taxon>
    </lineage>
</organism>
<dbReference type="InterPro" id="IPR036322">
    <property type="entry name" value="WD40_repeat_dom_sf"/>
</dbReference>
<evidence type="ECO:0000256" key="4">
    <source>
        <dbReference type="ARBA" id="ARBA00022737"/>
    </source>
</evidence>
<evidence type="ECO:0000256" key="5">
    <source>
        <dbReference type="ARBA" id="ARBA00023015"/>
    </source>
</evidence>
<evidence type="ECO:0000256" key="2">
    <source>
        <dbReference type="ARBA" id="ARBA00009435"/>
    </source>
</evidence>
<dbReference type="CDD" id="cd00200">
    <property type="entry name" value="WD40"/>
    <property type="match status" value="1"/>
</dbReference>
<keyword evidence="7" id="KW-0539">Nucleus</keyword>
<dbReference type="CDD" id="cd08044">
    <property type="entry name" value="TAF5_NTD2"/>
    <property type="match status" value="1"/>
</dbReference>
<dbReference type="Pfam" id="PF04494">
    <property type="entry name" value="TFIID_NTD2"/>
    <property type="match status" value="1"/>
</dbReference>
<dbReference type="InterPro" id="IPR006594">
    <property type="entry name" value="LisH"/>
</dbReference>
<dbReference type="SMART" id="SM00320">
    <property type="entry name" value="WD40"/>
    <property type="match status" value="6"/>
</dbReference>
<dbReference type="InterPro" id="IPR020472">
    <property type="entry name" value="WD40_PAC1"/>
</dbReference>
<keyword evidence="4" id="KW-0677">Repeat</keyword>
<dbReference type="EMBL" id="JAUIZM010000011">
    <property type="protein sequence ID" value="KAK1355449.1"/>
    <property type="molecule type" value="Genomic_DNA"/>
</dbReference>
<dbReference type="InterPro" id="IPR015943">
    <property type="entry name" value="WD40/YVTN_repeat-like_dom_sf"/>
</dbReference>
<dbReference type="Proteomes" id="UP001237642">
    <property type="component" value="Unassembled WGS sequence"/>
</dbReference>
<dbReference type="Gene3D" id="2.130.10.10">
    <property type="entry name" value="YVTN repeat-like/Quinoprotein amine dehydrogenase"/>
    <property type="match status" value="3"/>
</dbReference>
<feature type="repeat" description="WD" evidence="8">
    <location>
        <begin position="446"/>
        <end position="487"/>
    </location>
</feature>
<keyword evidence="5" id="KW-0805">Transcription regulation</keyword>
<dbReference type="GO" id="GO:0005669">
    <property type="term" value="C:transcription factor TFIID complex"/>
    <property type="evidence" value="ECO:0007669"/>
    <property type="project" value="TreeGrafter"/>
</dbReference>
<dbReference type="AlphaFoldDB" id="A0AAD8GVT8"/>
<comment type="subcellular location">
    <subcellularLocation>
        <location evidence="1">Nucleus</location>
    </subcellularLocation>
</comment>
<keyword evidence="6" id="KW-0804">Transcription</keyword>
<proteinExistence type="inferred from homology"/>
<dbReference type="GO" id="GO:0006367">
    <property type="term" value="P:transcription initiation at RNA polymerase II promoter"/>
    <property type="evidence" value="ECO:0007669"/>
    <property type="project" value="TreeGrafter"/>
</dbReference>
<gene>
    <name evidence="11" type="ORF">POM88_048705</name>
</gene>
<reference evidence="11" key="1">
    <citation type="submission" date="2023-02" db="EMBL/GenBank/DDBJ databases">
        <title>Genome of toxic invasive species Heracleum sosnowskyi carries increased number of genes despite the absence of recent whole-genome duplications.</title>
        <authorList>
            <person name="Schelkunov M."/>
            <person name="Shtratnikova V."/>
            <person name="Makarenko M."/>
            <person name="Klepikova A."/>
            <person name="Omelchenko D."/>
            <person name="Novikova G."/>
            <person name="Obukhova E."/>
            <person name="Bogdanov V."/>
            <person name="Penin A."/>
            <person name="Logacheva M."/>
        </authorList>
    </citation>
    <scope>NUCLEOTIDE SEQUENCE</scope>
    <source>
        <strain evidence="11">Hsosn_3</strain>
        <tissue evidence="11">Leaf</tissue>
    </source>
</reference>
<dbReference type="PANTHER" id="PTHR19879:SF1">
    <property type="entry name" value="CANNONBALL-RELATED"/>
    <property type="match status" value="1"/>
</dbReference>
<evidence type="ECO:0000256" key="7">
    <source>
        <dbReference type="ARBA" id="ARBA00023242"/>
    </source>
</evidence>
<evidence type="ECO:0000256" key="6">
    <source>
        <dbReference type="ARBA" id="ARBA00023163"/>
    </source>
</evidence>
<dbReference type="PRINTS" id="PR00320">
    <property type="entry name" value="GPROTEINBRPT"/>
</dbReference>
<dbReference type="SUPFAM" id="SSF50978">
    <property type="entry name" value="WD40 repeat-like"/>
    <property type="match status" value="1"/>
</dbReference>
<dbReference type="PROSITE" id="PS50294">
    <property type="entry name" value="WD_REPEATS_REGION"/>
    <property type="match status" value="5"/>
</dbReference>
<feature type="repeat" description="WD" evidence="8">
    <location>
        <begin position="572"/>
        <end position="613"/>
    </location>
</feature>
<comment type="caution">
    <text evidence="11">The sequence shown here is derived from an EMBL/GenBank/DDBJ whole genome shotgun (WGS) entry which is preliminary data.</text>
</comment>
<feature type="repeat" description="WD" evidence="8">
    <location>
        <begin position="488"/>
        <end position="529"/>
    </location>
</feature>
<sequence length="664" mass="74054">MDEEEIERVVVAYLKKKGLRQTELAFQEEQKQARNNADPDAANQVVSFSEPDNVPEQYEDGYCKLRSWTYSSLDLYKHELLRIMYPVFVHCFMDLVAKGHIQEARAFFNKFREDHEMMHLRDLQKLEGVLSPSHLEEMEFAHSLRQSKVNIKICQYSYDLMMQYLHKTQSITMLGIINEHINFQVSPGQPISLSDDTEVVMLVGSGQDTANLINQKEIHWGLLEDSVEERLEKTLLSDPDKAEGETKEGESEENKKRSMEGGKQGTSLKKLKKDKVVGAAAKAAKTEGNVSAAPRVKPELSLPVIPTEVEYSILDDLRNRVQLSNVALPSVSFYTFLNTHNGLNCSSISHDGSLVAGGFSDSSLKVWDMALLGQQTESSVLPEENESARSVTGTNSGKRSYTLYRGHSGPIYSAAFSPFGDFLLSSSSDSTIRLWSTKLNANLVCYKGHNYPVWDVQFSPAGHYFASSSHDRTARIWSMDRIQPLRIMAGHLSDVDCVQWHANCNYIATGSSDKTVRLWDVQSGECVRIFIGHRSMILSLAMSPDGRYMASGDEDGTIMMWDLSSGRCVTPLVGHTSCVWTLDYSCEGSLLASGSADCTVKLWDVTSSTRVPKTEENKTGSTTNRLRSLKTLPTKSTPVYALKFSRRNLLFGAGPISANGSTTY</sequence>
<keyword evidence="12" id="KW-1185">Reference proteome</keyword>
<feature type="repeat" description="WD" evidence="8">
    <location>
        <begin position="336"/>
        <end position="369"/>
    </location>
</feature>
<dbReference type="PROSITE" id="PS50082">
    <property type="entry name" value="WD_REPEATS_2"/>
    <property type="match status" value="6"/>
</dbReference>
<evidence type="ECO:0000256" key="3">
    <source>
        <dbReference type="ARBA" id="ARBA00022574"/>
    </source>
</evidence>
<feature type="repeat" description="WD" evidence="8">
    <location>
        <begin position="530"/>
        <end position="571"/>
    </location>
</feature>
<dbReference type="GO" id="GO:0016251">
    <property type="term" value="F:RNA polymerase II general transcription initiation factor activity"/>
    <property type="evidence" value="ECO:0007669"/>
    <property type="project" value="TreeGrafter"/>
</dbReference>
<dbReference type="Pfam" id="PF00400">
    <property type="entry name" value="WD40"/>
    <property type="match status" value="6"/>
</dbReference>
<keyword evidence="3 8" id="KW-0853">WD repeat</keyword>
<feature type="repeat" description="WD" evidence="8">
    <location>
        <begin position="404"/>
        <end position="436"/>
    </location>
</feature>
<feature type="region of interest" description="Disordered" evidence="9">
    <location>
        <begin position="235"/>
        <end position="271"/>
    </location>
</feature>
<feature type="compositionally biased region" description="Basic and acidic residues" evidence="9">
    <location>
        <begin position="235"/>
        <end position="260"/>
    </location>
</feature>
<evidence type="ECO:0000313" key="11">
    <source>
        <dbReference type="EMBL" id="KAK1355449.1"/>
    </source>
</evidence>